<keyword evidence="3 9" id="KW-0418">Kinase</keyword>
<feature type="domain" description="Protein kinase" evidence="8">
    <location>
        <begin position="15"/>
        <end position="284"/>
    </location>
</feature>
<feature type="region of interest" description="Disordered" evidence="6">
    <location>
        <begin position="306"/>
        <end position="342"/>
    </location>
</feature>
<dbReference type="PANTHER" id="PTHR43289:SF34">
    <property type="entry name" value="SERINE_THREONINE-PROTEIN KINASE YBDM-RELATED"/>
    <property type="match status" value="1"/>
</dbReference>
<dbReference type="InterPro" id="IPR000719">
    <property type="entry name" value="Prot_kinase_dom"/>
</dbReference>
<keyword evidence="1" id="KW-0808">Transferase</keyword>
<dbReference type="InterPro" id="IPR017441">
    <property type="entry name" value="Protein_kinase_ATP_BS"/>
</dbReference>
<dbReference type="InterPro" id="IPR008271">
    <property type="entry name" value="Ser/Thr_kinase_AS"/>
</dbReference>
<evidence type="ECO:0000256" key="4">
    <source>
        <dbReference type="ARBA" id="ARBA00022840"/>
    </source>
</evidence>
<dbReference type="OrthoDB" id="9762169at2"/>
<keyword evidence="2 5" id="KW-0547">Nucleotide-binding</keyword>
<evidence type="ECO:0000313" key="9">
    <source>
        <dbReference type="EMBL" id="TCO43792.1"/>
    </source>
</evidence>
<keyword evidence="9" id="KW-0723">Serine/threonine-protein kinase</keyword>
<feature type="transmembrane region" description="Helical" evidence="7">
    <location>
        <begin position="350"/>
        <end position="374"/>
    </location>
</feature>
<gene>
    <name evidence="9" type="ORF">EV192_1267</name>
</gene>
<dbReference type="Proteomes" id="UP000295680">
    <property type="component" value="Unassembled WGS sequence"/>
</dbReference>
<organism evidence="9 10">
    <name type="scientific">Actinocrispum wychmicini</name>
    <dbReference type="NCBI Taxonomy" id="1213861"/>
    <lineage>
        <taxon>Bacteria</taxon>
        <taxon>Bacillati</taxon>
        <taxon>Actinomycetota</taxon>
        <taxon>Actinomycetes</taxon>
        <taxon>Pseudonocardiales</taxon>
        <taxon>Pseudonocardiaceae</taxon>
        <taxon>Actinocrispum</taxon>
    </lineage>
</organism>
<dbReference type="InterPro" id="IPR011009">
    <property type="entry name" value="Kinase-like_dom_sf"/>
</dbReference>
<dbReference type="PROSITE" id="PS00107">
    <property type="entry name" value="PROTEIN_KINASE_ATP"/>
    <property type="match status" value="1"/>
</dbReference>
<reference evidence="9 10" key="1">
    <citation type="submission" date="2019-03" db="EMBL/GenBank/DDBJ databases">
        <title>Genomic Encyclopedia of Type Strains, Phase IV (KMG-IV): sequencing the most valuable type-strain genomes for metagenomic binning, comparative biology and taxonomic classification.</title>
        <authorList>
            <person name="Goeker M."/>
        </authorList>
    </citation>
    <scope>NUCLEOTIDE SEQUENCE [LARGE SCALE GENOMIC DNA]</scope>
    <source>
        <strain evidence="9 10">DSM 45934</strain>
    </source>
</reference>
<feature type="transmembrane region" description="Helical" evidence="7">
    <location>
        <begin position="394"/>
        <end position="412"/>
    </location>
</feature>
<evidence type="ECO:0000256" key="5">
    <source>
        <dbReference type="PROSITE-ProRule" id="PRU10141"/>
    </source>
</evidence>
<sequence length="497" mass="52782">MQLLGASDGRVVGQYRILAELGRGGMGQVLLGSGPDGRLVALKQVNEQLTADNGFRVRFRHEVAASRMVSGAYTAAVVDADPDAATPWLASVFVPGPSLLEAVSAAGPLPEDAMLRLAAGLACALAEVHRVGLVHRDLKPSNVLLAADGPRVIDFGIARAVDSDESSELTRTGWLVGSPGFMSPEQAEGRELTSASDMFSLGAVLVMAATGHGPFSGPSAVRILYQIVHAEPKLAGIPQRLRPIIERCLAKNPTDRPTPVQLLESIGKLAPSTRPWPAAVHDLITRQCAEVARLLDVTSEQPAKLPTFGEADRRVAEPAGDQSTTQELYPPPPYPQAPYQRSRQRHASGLADAAMILCTVSSLFLAVSGGGFILFGLPTVVNDIPSWAVVLTDVMWGIGDILVLVGTILMWCKKSAGRMLAIIGLSMVVASTLGLELVSLSASLDVIMSPLQYLINVFTVLSLALVLLPSTGRYLKAQRRARYKSPSHPNPDTPLLT</sequence>
<dbReference type="PROSITE" id="PS00108">
    <property type="entry name" value="PROTEIN_KINASE_ST"/>
    <property type="match status" value="1"/>
</dbReference>
<dbReference type="Gene3D" id="1.10.510.10">
    <property type="entry name" value="Transferase(Phosphotransferase) domain 1"/>
    <property type="match status" value="1"/>
</dbReference>
<keyword evidence="7" id="KW-0472">Membrane</keyword>
<feature type="binding site" evidence="5">
    <location>
        <position position="43"/>
    </location>
    <ligand>
        <name>ATP</name>
        <dbReference type="ChEBI" id="CHEBI:30616"/>
    </ligand>
</feature>
<keyword evidence="7" id="KW-1133">Transmembrane helix</keyword>
<evidence type="ECO:0000256" key="6">
    <source>
        <dbReference type="SAM" id="MobiDB-lite"/>
    </source>
</evidence>
<accession>A0A4R2IHP2</accession>
<dbReference type="PROSITE" id="PS50011">
    <property type="entry name" value="PROTEIN_KINASE_DOM"/>
    <property type="match status" value="1"/>
</dbReference>
<dbReference type="SMART" id="SM00220">
    <property type="entry name" value="S_TKc"/>
    <property type="match status" value="1"/>
</dbReference>
<protein>
    <submittedName>
        <fullName evidence="9">Serine/threonine protein kinase</fullName>
    </submittedName>
</protein>
<evidence type="ECO:0000313" key="10">
    <source>
        <dbReference type="Proteomes" id="UP000295680"/>
    </source>
</evidence>
<dbReference type="Gene3D" id="3.30.200.20">
    <property type="entry name" value="Phosphorylase Kinase, domain 1"/>
    <property type="match status" value="1"/>
</dbReference>
<dbReference type="CDD" id="cd14014">
    <property type="entry name" value="STKc_PknB_like"/>
    <property type="match status" value="1"/>
</dbReference>
<feature type="transmembrane region" description="Helical" evidence="7">
    <location>
        <begin position="453"/>
        <end position="475"/>
    </location>
</feature>
<dbReference type="AlphaFoldDB" id="A0A4R2IHP2"/>
<comment type="caution">
    <text evidence="9">The sequence shown here is derived from an EMBL/GenBank/DDBJ whole genome shotgun (WGS) entry which is preliminary data.</text>
</comment>
<evidence type="ECO:0000256" key="7">
    <source>
        <dbReference type="SAM" id="Phobius"/>
    </source>
</evidence>
<keyword evidence="7" id="KW-0812">Transmembrane</keyword>
<name>A0A4R2IHP2_9PSEU</name>
<evidence type="ECO:0000256" key="2">
    <source>
        <dbReference type="ARBA" id="ARBA00022741"/>
    </source>
</evidence>
<proteinExistence type="predicted"/>
<dbReference type="EMBL" id="SLWS01000026">
    <property type="protein sequence ID" value="TCO43792.1"/>
    <property type="molecule type" value="Genomic_DNA"/>
</dbReference>
<dbReference type="GO" id="GO:0005524">
    <property type="term" value="F:ATP binding"/>
    <property type="evidence" value="ECO:0007669"/>
    <property type="project" value="UniProtKB-UniRule"/>
</dbReference>
<dbReference type="SUPFAM" id="SSF56112">
    <property type="entry name" value="Protein kinase-like (PK-like)"/>
    <property type="match status" value="1"/>
</dbReference>
<evidence type="ECO:0000259" key="8">
    <source>
        <dbReference type="PROSITE" id="PS50011"/>
    </source>
</evidence>
<evidence type="ECO:0000256" key="1">
    <source>
        <dbReference type="ARBA" id="ARBA00022679"/>
    </source>
</evidence>
<evidence type="ECO:0000256" key="3">
    <source>
        <dbReference type="ARBA" id="ARBA00022777"/>
    </source>
</evidence>
<keyword evidence="10" id="KW-1185">Reference proteome</keyword>
<dbReference type="PANTHER" id="PTHR43289">
    <property type="entry name" value="MITOGEN-ACTIVATED PROTEIN KINASE KINASE KINASE 20-RELATED"/>
    <property type="match status" value="1"/>
</dbReference>
<feature type="transmembrane region" description="Helical" evidence="7">
    <location>
        <begin position="419"/>
        <end position="441"/>
    </location>
</feature>
<dbReference type="Pfam" id="PF00069">
    <property type="entry name" value="Pkinase"/>
    <property type="match status" value="1"/>
</dbReference>
<keyword evidence="4 5" id="KW-0067">ATP-binding</keyword>
<dbReference type="GO" id="GO:0004674">
    <property type="term" value="F:protein serine/threonine kinase activity"/>
    <property type="evidence" value="ECO:0007669"/>
    <property type="project" value="UniProtKB-KW"/>
</dbReference>
<dbReference type="RefSeq" id="WP_132126487.1">
    <property type="nucleotide sequence ID" value="NZ_SLWS01000026.1"/>
</dbReference>